<proteinExistence type="predicted"/>
<dbReference type="EMBL" id="MT141572">
    <property type="protein sequence ID" value="QJA67531.1"/>
    <property type="molecule type" value="Genomic_DNA"/>
</dbReference>
<gene>
    <name evidence="4" type="ORF">MM415A00133_0043</name>
    <name evidence="2" type="ORF">MM415B00206_0048</name>
    <name evidence="1" type="ORF">TM448A00125_0030</name>
    <name evidence="3" type="ORF">TM448B00851_0005</name>
</gene>
<accession>A0A6H1ZAP9</accession>
<protein>
    <recommendedName>
        <fullName evidence="5">PD-(D/E)XK nuclease superfamily protein</fullName>
    </recommendedName>
</protein>
<sequence>MREYTNVTVTKTTDPSLPSFDNTRLVAINTCPTDGILRYTLNKRMSYGGRAMALEAGGAAHEVFAAHRLYHIREHGVGAYGLEPSRADEIFQSTGRKLFGTERFATMVGAINPDEDARTQRVAFSLTALYTGGFYDDPTDKKRTVTNIEELCIAYMDRFDWADELPIILNDGEFVGIEVPIDVTLEYTLNDGSIERYRFIGRADGLHWKDASRSSLRIHENKTASRLGDAWEASHTMSHQHTGYMIGLSAILGREIRNGLVLGTALPLPRAYNLNGISRVPVSRQDFEVIDWFDWFLHTVHLHERYKNEPTNAPHYTHSCNRYFRPCAFIPFCASPPEDRVGMIEEMHTEVWSPLHETGEPTDE</sequence>
<evidence type="ECO:0000313" key="2">
    <source>
        <dbReference type="EMBL" id="QJA67531.1"/>
    </source>
</evidence>
<dbReference type="EMBL" id="MT144665">
    <property type="protein sequence ID" value="QJH96844.1"/>
    <property type="molecule type" value="Genomic_DNA"/>
</dbReference>
<evidence type="ECO:0000313" key="1">
    <source>
        <dbReference type="EMBL" id="QJA44634.1"/>
    </source>
</evidence>
<reference evidence="1" key="1">
    <citation type="submission" date="2020-03" db="EMBL/GenBank/DDBJ databases">
        <title>The deep terrestrial virosphere.</title>
        <authorList>
            <person name="Holmfeldt K."/>
            <person name="Nilsson E."/>
            <person name="Simone D."/>
            <person name="Lopez-Fernandez M."/>
            <person name="Wu X."/>
            <person name="de Brujin I."/>
            <person name="Lundin D."/>
            <person name="Andersson A."/>
            <person name="Bertilsson S."/>
            <person name="Dopson M."/>
        </authorList>
    </citation>
    <scope>NUCLEOTIDE SEQUENCE</scope>
    <source>
        <strain evidence="4">MM415A00133</strain>
        <strain evidence="2">MM415B00206</strain>
        <strain evidence="1">TM448A00125</strain>
        <strain evidence="3">TM448B00851</strain>
    </source>
</reference>
<evidence type="ECO:0000313" key="3">
    <source>
        <dbReference type="EMBL" id="QJH96844.1"/>
    </source>
</evidence>
<evidence type="ECO:0008006" key="5">
    <source>
        <dbReference type="Google" id="ProtNLM"/>
    </source>
</evidence>
<dbReference type="EMBL" id="MT143978">
    <property type="protein sequence ID" value="QJA44634.1"/>
    <property type="molecule type" value="Genomic_DNA"/>
</dbReference>
<dbReference type="EMBL" id="MT145194">
    <property type="protein sequence ID" value="QJI05100.1"/>
    <property type="molecule type" value="Genomic_DNA"/>
</dbReference>
<evidence type="ECO:0000313" key="4">
    <source>
        <dbReference type="EMBL" id="QJI05100.1"/>
    </source>
</evidence>
<organism evidence="1">
    <name type="scientific">viral metagenome</name>
    <dbReference type="NCBI Taxonomy" id="1070528"/>
    <lineage>
        <taxon>unclassified sequences</taxon>
        <taxon>metagenomes</taxon>
        <taxon>organismal metagenomes</taxon>
    </lineage>
</organism>
<name>A0A6H1ZAP9_9ZZZZ</name>
<dbReference type="AlphaFoldDB" id="A0A6H1ZAP9"/>